<evidence type="ECO:0000256" key="1">
    <source>
        <dbReference type="ARBA" id="ARBA00004141"/>
    </source>
</evidence>
<dbReference type="Pfam" id="PF07690">
    <property type="entry name" value="MFS_1"/>
    <property type="match status" value="1"/>
</dbReference>
<feature type="transmembrane region" description="Helical" evidence="6">
    <location>
        <begin position="383"/>
        <end position="402"/>
    </location>
</feature>
<dbReference type="InParanoid" id="A0A316Z180"/>
<protein>
    <submittedName>
        <fullName evidence="8">Putative MFS transmembrane transport protein</fullName>
    </submittedName>
</protein>
<keyword evidence="3 6" id="KW-1133">Transmembrane helix</keyword>
<dbReference type="InterPro" id="IPR036259">
    <property type="entry name" value="MFS_trans_sf"/>
</dbReference>
<feature type="transmembrane region" description="Helical" evidence="6">
    <location>
        <begin position="73"/>
        <end position="93"/>
    </location>
</feature>
<feature type="transmembrane region" description="Helical" evidence="6">
    <location>
        <begin position="305"/>
        <end position="331"/>
    </location>
</feature>
<sequence length="525" mass="57108">MPPFKKTEIHSSIFPGVGAGDGEDEADATSTAFPSKANSFDGQRGNEKEKIILVTFDDNDPEDPFNWPTSKKWMMTVLLCSMTMMIGLSTTAYSSGINKMAAELGFSVEAGQAGLTAFNGACAVLPLFIAPLCELTGRRWIYLGGFAGFTFITFGLAFAQNLATIIICRLLSGSFGSIGTILVGGTLSDMWKPEDISVPMSLFTFAAIFSTIFAPTYSGYIDQYLGWRWIQYIHLAASGIVLLLEVITLRESRGEAILRSRAKRLRRETGQKNLRAKAELEGDTIGQLFRHSSLRAIKLFASEPVVVFLGLWIALAWGTTFLFLSVISITFADIRGWSEGNAGLPYLSLALGCFFTFGAGLLQDKAYDRNKAKNGHGSPEARLYIAMAGGSMLPVGLMIYSWTGPFVWVHWFGPMVGLFLIIVGIYSIFLSVYSYTADAYPAIASSAIAAQGLMRNMLAAVTPLFASQMFNGMGVQWAGLLLSLVALALTPLPFVLFLKGKTIRQKSKNAASDKDLEQEEKHGQA</sequence>
<dbReference type="PROSITE" id="PS50850">
    <property type="entry name" value="MFS"/>
    <property type="match status" value="1"/>
</dbReference>
<feature type="domain" description="Major facilitator superfamily (MFS) profile" evidence="7">
    <location>
        <begin position="75"/>
        <end position="503"/>
    </location>
</feature>
<dbReference type="InterPro" id="IPR011701">
    <property type="entry name" value="MFS"/>
</dbReference>
<feature type="region of interest" description="Disordered" evidence="5">
    <location>
        <begin position="1"/>
        <end position="44"/>
    </location>
</feature>
<dbReference type="InterPro" id="IPR020846">
    <property type="entry name" value="MFS_dom"/>
</dbReference>
<feature type="transmembrane region" description="Helical" evidence="6">
    <location>
        <begin position="477"/>
        <end position="498"/>
    </location>
</feature>
<dbReference type="Gene3D" id="1.20.1250.20">
    <property type="entry name" value="MFS general substrate transporter like domains"/>
    <property type="match status" value="1"/>
</dbReference>
<evidence type="ECO:0000256" key="2">
    <source>
        <dbReference type="ARBA" id="ARBA00022692"/>
    </source>
</evidence>
<feature type="transmembrane region" description="Helical" evidence="6">
    <location>
        <begin position="140"/>
        <end position="158"/>
    </location>
</feature>
<feature type="transmembrane region" description="Helical" evidence="6">
    <location>
        <begin position="113"/>
        <end position="133"/>
    </location>
</feature>
<evidence type="ECO:0000256" key="4">
    <source>
        <dbReference type="ARBA" id="ARBA00023136"/>
    </source>
</evidence>
<feature type="transmembrane region" description="Helical" evidence="6">
    <location>
        <begin position="196"/>
        <end position="217"/>
    </location>
</feature>
<name>A0A316Z180_9BASI</name>
<feature type="transmembrane region" description="Helical" evidence="6">
    <location>
        <begin position="343"/>
        <end position="362"/>
    </location>
</feature>
<dbReference type="EMBL" id="KZ819634">
    <property type="protein sequence ID" value="PWN93923.1"/>
    <property type="molecule type" value="Genomic_DNA"/>
</dbReference>
<evidence type="ECO:0000313" key="9">
    <source>
        <dbReference type="Proteomes" id="UP000245768"/>
    </source>
</evidence>
<evidence type="ECO:0000313" key="8">
    <source>
        <dbReference type="EMBL" id="PWN93923.1"/>
    </source>
</evidence>
<dbReference type="STRING" id="215250.A0A316Z180"/>
<gene>
    <name evidence="8" type="ORF">FA10DRAFT_291155</name>
</gene>
<keyword evidence="9" id="KW-1185">Reference proteome</keyword>
<dbReference type="OrthoDB" id="5376138at2759"/>
<organism evidence="8 9">
    <name type="scientific">Acaromyces ingoldii</name>
    <dbReference type="NCBI Taxonomy" id="215250"/>
    <lineage>
        <taxon>Eukaryota</taxon>
        <taxon>Fungi</taxon>
        <taxon>Dikarya</taxon>
        <taxon>Basidiomycota</taxon>
        <taxon>Ustilaginomycotina</taxon>
        <taxon>Exobasidiomycetes</taxon>
        <taxon>Exobasidiales</taxon>
        <taxon>Cryptobasidiaceae</taxon>
        <taxon>Acaromyces</taxon>
    </lineage>
</organism>
<dbReference type="AlphaFoldDB" id="A0A316Z180"/>
<feature type="transmembrane region" description="Helical" evidence="6">
    <location>
        <begin position="408"/>
        <end position="430"/>
    </location>
</feature>
<dbReference type="FunFam" id="1.20.1250.20:FF:000082">
    <property type="entry name" value="MFS multidrug transporter, putative"/>
    <property type="match status" value="1"/>
</dbReference>
<keyword evidence="2 6" id="KW-0812">Transmembrane</keyword>
<reference evidence="8 9" key="1">
    <citation type="journal article" date="2018" name="Mol. Biol. Evol.">
        <title>Broad Genomic Sampling Reveals a Smut Pathogenic Ancestry of the Fungal Clade Ustilaginomycotina.</title>
        <authorList>
            <person name="Kijpornyongpan T."/>
            <person name="Mondo S.J."/>
            <person name="Barry K."/>
            <person name="Sandor L."/>
            <person name="Lee J."/>
            <person name="Lipzen A."/>
            <person name="Pangilinan J."/>
            <person name="LaButti K."/>
            <person name="Hainaut M."/>
            <person name="Henrissat B."/>
            <person name="Grigoriev I.V."/>
            <person name="Spatafora J.W."/>
            <person name="Aime M.C."/>
        </authorList>
    </citation>
    <scope>NUCLEOTIDE SEQUENCE [LARGE SCALE GENOMIC DNA]</scope>
    <source>
        <strain evidence="8 9">MCA 4198</strain>
    </source>
</reference>
<evidence type="ECO:0000256" key="5">
    <source>
        <dbReference type="SAM" id="MobiDB-lite"/>
    </source>
</evidence>
<dbReference type="GO" id="GO:0005886">
    <property type="term" value="C:plasma membrane"/>
    <property type="evidence" value="ECO:0007669"/>
    <property type="project" value="TreeGrafter"/>
</dbReference>
<comment type="subcellular location">
    <subcellularLocation>
        <location evidence="1">Membrane</location>
        <topology evidence="1">Multi-pass membrane protein</topology>
    </subcellularLocation>
</comment>
<dbReference type="RefSeq" id="XP_025381121.1">
    <property type="nucleotide sequence ID" value="XM_025524356.1"/>
</dbReference>
<keyword evidence="4 6" id="KW-0472">Membrane</keyword>
<dbReference type="SUPFAM" id="SSF103473">
    <property type="entry name" value="MFS general substrate transporter"/>
    <property type="match status" value="1"/>
</dbReference>
<feature type="transmembrane region" description="Helical" evidence="6">
    <location>
        <begin position="164"/>
        <end position="184"/>
    </location>
</feature>
<evidence type="ECO:0000259" key="7">
    <source>
        <dbReference type="PROSITE" id="PS50850"/>
    </source>
</evidence>
<dbReference type="GeneID" id="37046272"/>
<evidence type="ECO:0000256" key="6">
    <source>
        <dbReference type="SAM" id="Phobius"/>
    </source>
</evidence>
<dbReference type="PANTHER" id="PTHR23502:SF45">
    <property type="entry name" value="MAJOR FACILITATOR SUPERFAMILY (MFS) PROFILE DOMAIN-CONTAINING PROTEIN"/>
    <property type="match status" value="1"/>
</dbReference>
<evidence type="ECO:0000256" key="3">
    <source>
        <dbReference type="ARBA" id="ARBA00022989"/>
    </source>
</evidence>
<accession>A0A316Z180</accession>
<feature type="transmembrane region" description="Helical" evidence="6">
    <location>
        <begin position="442"/>
        <end position="465"/>
    </location>
</feature>
<feature type="compositionally biased region" description="Polar residues" evidence="5">
    <location>
        <begin position="29"/>
        <end position="41"/>
    </location>
</feature>
<proteinExistence type="predicted"/>
<dbReference type="PANTHER" id="PTHR23502">
    <property type="entry name" value="MAJOR FACILITATOR SUPERFAMILY"/>
    <property type="match status" value="1"/>
</dbReference>
<dbReference type="GO" id="GO:0022857">
    <property type="term" value="F:transmembrane transporter activity"/>
    <property type="evidence" value="ECO:0007669"/>
    <property type="project" value="InterPro"/>
</dbReference>
<dbReference type="Proteomes" id="UP000245768">
    <property type="component" value="Unassembled WGS sequence"/>
</dbReference>